<gene>
    <name evidence="1" type="ORF">MBAV_003481</name>
</gene>
<keyword evidence="2" id="KW-1185">Reference proteome</keyword>
<organism evidence="1 2">
    <name type="scientific">Candidatus Magnetobacterium bavaricum</name>
    <dbReference type="NCBI Taxonomy" id="29290"/>
    <lineage>
        <taxon>Bacteria</taxon>
        <taxon>Pseudomonadati</taxon>
        <taxon>Nitrospirota</taxon>
        <taxon>Thermodesulfovibrionia</taxon>
        <taxon>Thermodesulfovibrionales</taxon>
        <taxon>Candidatus Magnetobacteriaceae</taxon>
        <taxon>Candidatus Magnetobacterium</taxon>
    </lineage>
</organism>
<accession>A0A0F3GQY6</accession>
<evidence type="ECO:0000313" key="2">
    <source>
        <dbReference type="Proteomes" id="UP000033423"/>
    </source>
</evidence>
<dbReference type="Proteomes" id="UP000033423">
    <property type="component" value="Unassembled WGS sequence"/>
</dbReference>
<comment type="caution">
    <text evidence="1">The sequence shown here is derived from an EMBL/GenBank/DDBJ whole genome shotgun (WGS) entry which is preliminary data.</text>
</comment>
<sequence>MTLLWKTKGFLRVLNGRLLFQAFDSSDGFKGDVFNVVYDGKYHPDKALMLPKGINVYDFALLSDQSQGQNPEMLRVAHYDNDNHMVISDDKGKMLWRSK</sequence>
<dbReference type="EMBL" id="LACI01001526">
    <property type="protein sequence ID" value="KJU84325.1"/>
    <property type="molecule type" value="Genomic_DNA"/>
</dbReference>
<feature type="non-terminal residue" evidence="1">
    <location>
        <position position="99"/>
    </location>
</feature>
<name>A0A0F3GQY6_9BACT</name>
<evidence type="ECO:0000313" key="1">
    <source>
        <dbReference type="EMBL" id="KJU84325.1"/>
    </source>
</evidence>
<reference evidence="1 2" key="1">
    <citation type="submission" date="2015-02" db="EMBL/GenBank/DDBJ databases">
        <title>Single-cell genomics of uncultivated deep-branching MTB reveals a conserved set of magnetosome genes.</title>
        <authorList>
            <person name="Kolinko S."/>
            <person name="Richter M."/>
            <person name="Glockner F.O."/>
            <person name="Brachmann A."/>
            <person name="Schuler D."/>
        </authorList>
    </citation>
    <scope>NUCLEOTIDE SEQUENCE [LARGE SCALE GENOMIC DNA]</scope>
    <source>
        <strain evidence="1">TM-1</strain>
    </source>
</reference>
<dbReference type="AlphaFoldDB" id="A0A0F3GQY6"/>
<proteinExistence type="predicted"/>
<protein>
    <submittedName>
        <fullName evidence="1">Uncharacterized protein</fullName>
    </submittedName>
</protein>